<feature type="compositionally biased region" description="Basic and acidic residues" evidence="13">
    <location>
        <begin position="1063"/>
        <end position="1081"/>
    </location>
</feature>
<keyword evidence="3" id="KW-0813">Transport</keyword>
<accession>A0AAE0LHZ3</accession>
<feature type="transmembrane region" description="Helical" evidence="14">
    <location>
        <begin position="109"/>
        <end position="129"/>
    </location>
</feature>
<name>A0AAE0LHZ3_9CHLO</name>
<comment type="subcellular location">
    <subcellularLocation>
        <location evidence="1">Membrane</location>
        <topology evidence="1">Multi-pass membrane protein</topology>
    </subcellularLocation>
</comment>
<dbReference type="Pfam" id="PF03493">
    <property type="entry name" value="BK_channel_a"/>
    <property type="match status" value="1"/>
</dbReference>
<evidence type="ECO:0000256" key="14">
    <source>
        <dbReference type="SAM" id="Phobius"/>
    </source>
</evidence>
<dbReference type="GO" id="GO:0005774">
    <property type="term" value="C:vacuolar membrane"/>
    <property type="evidence" value="ECO:0007669"/>
    <property type="project" value="UniProtKB-ARBA"/>
</dbReference>
<dbReference type="Gene3D" id="3.40.50.720">
    <property type="entry name" value="NAD(P)-binding Rossmann-like Domain"/>
    <property type="match status" value="1"/>
</dbReference>
<dbReference type="Gene3D" id="1.10.287.70">
    <property type="match status" value="1"/>
</dbReference>
<dbReference type="GO" id="GO:0005267">
    <property type="term" value="F:potassium channel activity"/>
    <property type="evidence" value="ECO:0007669"/>
    <property type="project" value="UniProtKB-KW"/>
</dbReference>
<keyword evidence="7" id="KW-0630">Potassium</keyword>
<dbReference type="PRINTS" id="PR01333">
    <property type="entry name" value="2POREKCHANEL"/>
</dbReference>
<evidence type="ECO:0000256" key="8">
    <source>
        <dbReference type="ARBA" id="ARBA00022989"/>
    </source>
</evidence>
<keyword evidence="11" id="KW-0407">Ion channel</keyword>
<protein>
    <recommendedName>
        <fullName evidence="15">RCK N-terminal domain-containing protein</fullName>
    </recommendedName>
</protein>
<feature type="transmembrane region" description="Helical" evidence="14">
    <location>
        <begin position="271"/>
        <end position="292"/>
    </location>
</feature>
<organism evidence="16 17">
    <name type="scientific">Cymbomonas tetramitiformis</name>
    <dbReference type="NCBI Taxonomy" id="36881"/>
    <lineage>
        <taxon>Eukaryota</taxon>
        <taxon>Viridiplantae</taxon>
        <taxon>Chlorophyta</taxon>
        <taxon>Pyramimonadophyceae</taxon>
        <taxon>Pyramimonadales</taxon>
        <taxon>Pyramimonadaceae</taxon>
        <taxon>Cymbomonas</taxon>
    </lineage>
</organism>
<keyword evidence="4" id="KW-0633">Potassium transport</keyword>
<comment type="catalytic activity">
    <reaction evidence="12">
        <text>K(+)(in) = K(+)(out)</text>
        <dbReference type="Rhea" id="RHEA:29463"/>
        <dbReference type="ChEBI" id="CHEBI:29103"/>
    </reaction>
</comment>
<feature type="domain" description="RCK N-terminal" evidence="15">
    <location>
        <begin position="312"/>
        <end position="463"/>
    </location>
</feature>
<feature type="transmembrane region" description="Helical" evidence="14">
    <location>
        <begin position="197"/>
        <end position="220"/>
    </location>
</feature>
<reference evidence="16 17" key="1">
    <citation type="journal article" date="2015" name="Genome Biol. Evol.">
        <title>Comparative Genomics of a Bacterivorous Green Alga Reveals Evolutionary Causalities and Consequences of Phago-Mixotrophic Mode of Nutrition.</title>
        <authorList>
            <person name="Burns J.A."/>
            <person name="Paasch A."/>
            <person name="Narechania A."/>
            <person name="Kim E."/>
        </authorList>
    </citation>
    <scope>NUCLEOTIDE SEQUENCE [LARGE SCALE GENOMIC DNA]</scope>
    <source>
        <strain evidence="16 17">PLY_AMNH</strain>
    </source>
</reference>
<evidence type="ECO:0000256" key="12">
    <source>
        <dbReference type="ARBA" id="ARBA00034430"/>
    </source>
</evidence>
<evidence type="ECO:0000256" key="2">
    <source>
        <dbReference type="ARBA" id="ARBA00010159"/>
    </source>
</evidence>
<dbReference type="Proteomes" id="UP001190700">
    <property type="component" value="Unassembled WGS sequence"/>
</dbReference>
<dbReference type="SUPFAM" id="SSF81324">
    <property type="entry name" value="Voltage-gated potassium channels"/>
    <property type="match status" value="1"/>
</dbReference>
<dbReference type="Pfam" id="PF22614">
    <property type="entry name" value="Slo-like_RCK"/>
    <property type="match status" value="2"/>
</dbReference>
<keyword evidence="6" id="KW-0631">Potassium channel</keyword>
<dbReference type="InterPro" id="IPR003929">
    <property type="entry name" value="K_chnl_BK_asu"/>
</dbReference>
<evidence type="ECO:0000256" key="5">
    <source>
        <dbReference type="ARBA" id="ARBA00022692"/>
    </source>
</evidence>
<feature type="transmembrane region" description="Helical" evidence="14">
    <location>
        <begin position="241"/>
        <end position="259"/>
    </location>
</feature>
<dbReference type="Pfam" id="PF07885">
    <property type="entry name" value="Ion_trans_2"/>
    <property type="match status" value="1"/>
</dbReference>
<dbReference type="InterPro" id="IPR013099">
    <property type="entry name" value="K_chnl_dom"/>
</dbReference>
<keyword evidence="8 14" id="KW-1133">Transmembrane helix</keyword>
<keyword evidence="17" id="KW-1185">Reference proteome</keyword>
<dbReference type="PANTHER" id="PTHR10027:SF10">
    <property type="entry name" value="SLOWPOKE 2, ISOFORM D"/>
    <property type="match status" value="1"/>
</dbReference>
<evidence type="ECO:0000256" key="7">
    <source>
        <dbReference type="ARBA" id="ARBA00022958"/>
    </source>
</evidence>
<keyword evidence="10 14" id="KW-0472">Membrane</keyword>
<dbReference type="EMBL" id="LGRX02001569">
    <property type="protein sequence ID" value="KAK3285918.1"/>
    <property type="molecule type" value="Genomic_DNA"/>
</dbReference>
<dbReference type="InterPro" id="IPR003280">
    <property type="entry name" value="2pore_dom_K_chnl"/>
</dbReference>
<feature type="transmembrane region" description="Helical" evidence="14">
    <location>
        <begin position="79"/>
        <end position="97"/>
    </location>
</feature>
<evidence type="ECO:0000256" key="4">
    <source>
        <dbReference type="ARBA" id="ARBA00022538"/>
    </source>
</evidence>
<evidence type="ECO:0000259" key="15">
    <source>
        <dbReference type="PROSITE" id="PS51201"/>
    </source>
</evidence>
<evidence type="ECO:0000256" key="9">
    <source>
        <dbReference type="ARBA" id="ARBA00023065"/>
    </source>
</evidence>
<dbReference type="AlphaFoldDB" id="A0AAE0LHZ3"/>
<keyword evidence="9" id="KW-0406">Ion transport</keyword>
<evidence type="ECO:0000256" key="11">
    <source>
        <dbReference type="ARBA" id="ARBA00023303"/>
    </source>
</evidence>
<evidence type="ECO:0000256" key="6">
    <source>
        <dbReference type="ARBA" id="ARBA00022826"/>
    </source>
</evidence>
<evidence type="ECO:0000256" key="10">
    <source>
        <dbReference type="ARBA" id="ARBA00023136"/>
    </source>
</evidence>
<keyword evidence="5 14" id="KW-0812">Transmembrane</keyword>
<feature type="region of interest" description="Disordered" evidence="13">
    <location>
        <begin position="1055"/>
        <end position="1081"/>
    </location>
</feature>
<comment type="caution">
    <text evidence="16">The sequence shown here is derived from an EMBL/GenBank/DDBJ whole genome shotgun (WGS) entry which is preliminary data.</text>
</comment>
<dbReference type="InterPro" id="IPR047871">
    <property type="entry name" value="K_chnl_Slo-like"/>
</dbReference>
<evidence type="ECO:0000313" key="16">
    <source>
        <dbReference type="EMBL" id="KAK3285918.1"/>
    </source>
</evidence>
<feature type="region of interest" description="Disordered" evidence="13">
    <location>
        <begin position="851"/>
        <end position="870"/>
    </location>
</feature>
<dbReference type="PANTHER" id="PTHR10027">
    <property type="entry name" value="CALCIUM-ACTIVATED POTASSIUM CHANNEL ALPHA CHAIN"/>
    <property type="match status" value="1"/>
</dbReference>
<proteinExistence type="inferred from homology"/>
<dbReference type="InterPro" id="IPR003148">
    <property type="entry name" value="RCK_N"/>
</dbReference>
<evidence type="ECO:0000256" key="1">
    <source>
        <dbReference type="ARBA" id="ARBA00004141"/>
    </source>
</evidence>
<feature type="transmembrane region" description="Helical" evidence="14">
    <location>
        <begin position="20"/>
        <end position="42"/>
    </location>
</feature>
<evidence type="ECO:0000256" key="3">
    <source>
        <dbReference type="ARBA" id="ARBA00022448"/>
    </source>
</evidence>
<gene>
    <name evidence="16" type="ORF">CYMTET_6493</name>
</gene>
<evidence type="ECO:0000256" key="13">
    <source>
        <dbReference type="SAM" id="MobiDB-lite"/>
    </source>
</evidence>
<feature type="transmembrane region" description="Helical" evidence="14">
    <location>
        <begin position="136"/>
        <end position="155"/>
    </location>
</feature>
<evidence type="ECO:0000313" key="17">
    <source>
        <dbReference type="Proteomes" id="UP001190700"/>
    </source>
</evidence>
<comment type="similarity">
    <text evidence="2">Belongs to the two pore domain potassium channel (TC 1.A.1.7) family.</text>
</comment>
<sequence length="1157" mass="128357">MSETLEDIGDADWEICGKQLRAGVMVQAALLVVAFPTSWLYARFGKTTSGRGALHLMKNKYLGDAISFPEGASIVAANALFKLGNALFSAFTVYLWVHKTYERKVENNFAVAENVMCVYFMLNFLICFLKHEFKPPYIFNVEALIEVLSVVPLLLQDVDGYRTWLSWSFIRVHCVYKELVHISTLGYNPLHLSDISIQMYLSLFKFLDMLVLMSGAMLIFEVLGPIEKLEDKFFDCDMGEVSFLAMVYFIVTTISTVGYGDLSPKTLLGRFLAIGSIMYGVVFFSVETGVILKLQKMEESGMGRFTPSKGKCAHAIVFGGAVDTCSINLLKAFLDELCNPATTGSDKLTPDVVLMGCGDVTPDMREMLKTPMFKKAVTYLHGSPLKEEDLERCAITKCDMYFILPNMNVANNHMDKEDENNIIIAAAIIKAFPTVPMRLMLLRPQNRKLALKFNVKRSFCYSLNEFKANLIAQSFRCPGMPTVLLSLARLPAPLDENLIAAEPWVEEFNNGCENQLYGTLLDDRFVGLDFCSAAALAYKTNGSLLIACQCGGRVVTNPGSKVKIVKETVVFLLSRSRLHVQALSADASWRSVFRKNRFEPVQQKVVRKHGDIMNQVRHHNDNSLSGPLHGVEKEEIGSLDVVYSNPGSDVATPVHFTPGLNIGMSSPEEVHKKQVDTKEDSVFKITAPAMSSSEFLEVTTDDPSAKGADKVASLLKAKPHWVVLLLSDRLSQQLAAFIRPLRAKYLVAWREIIVVSDYPVEPSVITAFPGVYFIKGDPNSEDTLFRACVHCAHRICTIDGSPNSTSQWMMDSRTVVSVGVIDNYIREQEVPPHKIPRTIVLHNSENIMQVFGSQKPGNSEDSGQLSSLSRKPTLRKKNSILDISLVETPPVNYNPAQHPKYVSGASFSTSDIVRFFAHAFHTPGFMEIMQGFLAPGIEGMPSMVWNVPAVAQGDDGMDLTGEWGTIVETLSEMQVLPLALFRNGYSPSEAQDYVVINPRPDTQVTPSDAILVLGNARWAYMYSMSDDVVNVFRERTRASTLKDILMAWKDCCGPAEEGEEEATEKRAEKISKPLEKNNEASKAMVEDLKQSTAKIAHMMLKQEEVLKEQEKQQKEMKKLLGITLGRLGTALAGESTEDLLTSATSLLAASSEASDVH</sequence>
<dbReference type="PROSITE" id="PS51201">
    <property type="entry name" value="RCK_N"/>
    <property type="match status" value="1"/>
</dbReference>